<keyword evidence="5 6" id="KW-0482">Metalloprotease</keyword>
<dbReference type="Pfam" id="PF01435">
    <property type="entry name" value="Peptidase_M48"/>
    <property type="match status" value="1"/>
</dbReference>
<keyword evidence="7" id="KW-0812">Transmembrane</keyword>
<dbReference type="Proteomes" id="UP000320580">
    <property type="component" value="Chromosome"/>
</dbReference>
<feature type="transmembrane region" description="Helical" evidence="7">
    <location>
        <begin position="93"/>
        <end position="115"/>
    </location>
</feature>
<keyword evidence="10" id="KW-1185">Reference proteome</keyword>
<dbReference type="GO" id="GO:0046872">
    <property type="term" value="F:metal ion binding"/>
    <property type="evidence" value="ECO:0007669"/>
    <property type="project" value="UniProtKB-KW"/>
</dbReference>
<keyword evidence="7" id="KW-0472">Membrane</keyword>
<evidence type="ECO:0000256" key="4">
    <source>
        <dbReference type="ARBA" id="ARBA00022833"/>
    </source>
</evidence>
<comment type="similarity">
    <text evidence="6">Belongs to the peptidase M48 family.</text>
</comment>
<keyword evidence="1 6" id="KW-0645">Protease</keyword>
<dbReference type="AlphaFoldDB" id="A0A5B8ICG7"/>
<comment type="cofactor">
    <cofactor evidence="6">
        <name>Zn(2+)</name>
        <dbReference type="ChEBI" id="CHEBI:29105"/>
    </cofactor>
    <text evidence="6">Binds 1 zinc ion per subunit.</text>
</comment>
<keyword evidence="3 6" id="KW-0378">Hydrolase</keyword>
<evidence type="ECO:0000256" key="6">
    <source>
        <dbReference type="RuleBase" id="RU003983"/>
    </source>
</evidence>
<protein>
    <submittedName>
        <fullName evidence="9">M56 family metallopeptidase</fullName>
    </submittedName>
</protein>
<dbReference type="GO" id="GO:0006508">
    <property type="term" value="P:proteolysis"/>
    <property type="evidence" value="ECO:0007669"/>
    <property type="project" value="UniProtKB-KW"/>
</dbReference>
<dbReference type="CDD" id="cd07326">
    <property type="entry name" value="M56_BlaR1_MecR1_like"/>
    <property type="match status" value="1"/>
</dbReference>
<feature type="transmembrane region" description="Helical" evidence="7">
    <location>
        <begin position="6"/>
        <end position="22"/>
    </location>
</feature>
<dbReference type="OrthoDB" id="9785340at2"/>
<evidence type="ECO:0000256" key="1">
    <source>
        <dbReference type="ARBA" id="ARBA00022670"/>
    </source>
</evidence>
<evidence type="ECO:0000256" key="3">
    <source>
        <dbReference type="ARBA" id="ARBA00022801"/>
    </source>
</evidence>
<keyword evidence="2" id="KW-0479">Metal-binding</keyword>
<organism evidence="9 10">
    <name type="scientific">Streptomyces qinzhouensis</name>
    <dbReference type="NCBI Taxonomy" id="2599401"/>
    <lineage>
        <taxon>Bacteria</taxon>
        <taxon>Bacillati</taxon>
        <taxon>Actinomycetota</taxon>
        <taxon>Actinomycetes</taxon>
        <taxon>Kitasatosporales</taxon>
        <taxon>Streptomycetaceae</taxon>
        <taxon>Streptomyces</taxon>
    </lineage>
</organism>
<evidence type="ECO:0000256" key="2">
    <source>
        <dbReference type="ARBA" id="ARBA00022723"/>
    </source>
</evidence>
<accession>A0A5B8ICG7</accession>
<name>A0A5B8ICG7_9ACTN</name>
<dbReference type="Gene3D" id="3.30.2010.10">
    <property type="entry name" value="Metalloproteases ('zincins'), catalytic domain"/>
    <property type="match status" value="1"/>
</dbReference>
<keyword evidence="7" id="KW-1133">Transmembrane helix</keyword>
<feature type="transmembrane region" description="Helical" evidence="7">
    <location>
        <begin position="34"/>
        <end position="58"/>
    </location>
</feature>
<reference evidence="9 10" key="1">
    <citation type="submission" date="2019-07" db="EMBL/GenBank/DDBJ databases">
        <authorList>
            <person name="Zhu P."/>
        </authorList>
    </citation>
    <scope>NUCLEOTIDE SEQUENCE [LARGE SCALE GENOMIC DNA]</scope>
    <source>
        <strain evidence="9 10">SSL-25</strain>
    </source>
</reference>
<sequence length="300" mass="31544">MITVLALAAYAVLVGVILPYALSGARWTHRAPTAAVLAWQGLTLTFVVATALAVYHLVLAEQHVHDGIVGLLSTCGLAADAPPGDSPAGPADIGLLLAPATIVLLPLGWLAATVWQARRERRRHAGLLAVIGAEAADYGATVVDHEVPAVYCLPGRAHRVVVTRGALDLLTDEQLRAVLAHEHAHLRGRHHLVQIAAKAFARAFPGLPLARRAQEQTALLLEMIADDRALRSHSRDALATAMCEVAAGRAPSSALGAGGGGALIRLRRILTPEARPRRMTWAGVLLASVTAPFLPLLVAC</sequence>
<evidence type="ECO:0000313" key="10">
    <source>
        <dbReference type="Proteomes" id="UP000320580"/>
    </source>
</evidence>
<evidence type="ECO:0000313" key="9">
    <source>
        <dbReference type="EMBL" id="QDY75532.1"/>
    </source>
</evidence>
<dbReference type="KEGG" id="sqz:FQU76_02270"/>
<dbReference type="GO" id="GO:0004222">
    <property type="term" value="F:metalloendopeptidase activity"/>
    <property type="evidence" value="ECO:0007669"/>
    <property type="project" value="InterPro"/>
</dbReference>
<dbReference type="InterPro" id="IPR001915">
    <property type="entry name" value="Peptidase_M48"/>
</dbReference>
<dbReference type="RefSeq" id="WP_146478843.1">
    <property type="nucleotide sequence ID" value="NZ_CP042266.1"/>
</dbReference>
<dbReference type="PANTHER" id="PTHR34978">
    <property type="entry name" value="POSSIBLE SENSOR-TRANSDUCER PROTEIN BLAR"/>
    <property type="match status" value="1"/>
</dbReference>
<evidence type="ECO:0000256" key="5">
    <source>
        <dbReference type="ARBA" id="ARBA00023049"/>
    </source>
</evidence>
<dbReference type="InterPro" id="IPR052173">
    <property type="entry name" value="Beta-lactam_resp_regulator"/>
</dbReference>
<dbReference type="EMBL" id="CP042266">
    <property type="protein sequence ID" value="QDY75532.1"/>
    <property type="molecule type" value="Genomic_DNA"/>
</dbReference>
<evidence type="ECO:0000259" key="8">
    <source>
        <dbReference type="Pfam" id="PF01435"/>
    </source>
</evidence>
<keyword evidence="4 6" id="KW-0862">Zinc</keyword>
<feature type="domain" description="Peptidase M48" evidence="8">
    <location>
        <begin position="124"/>
        <end position="198"/>
    </location>
</feature>
<dbReference type="PANTHER" id="PTHR34978:SF3">
    <property type="entry name" value="SLR0241 PROTEIN"/>
    <property type="match status" value="1"/>
</dbReference>
<proteinExistence type="inferred from homology"/>
<evidence type="ECO:0000256" key="7">
    <source>
        <dbReference type="SAM" id="Phobius"/>
    </source>
</evidence>
<feature type="transmembrane region" description="Helical" evidence="7">
    <location>
        <begin position="279"/>
        <end position="298"/>
    </location>
</feature>
<gene>
    <name evidence="9" type="ORF">FQU76_02270</name>
</gene>